<comment type="cofactor">
    <cofactor evidence="1">
        <name>Mg(2+)</name>
        <dbReference type="ChEBI" id="CHEBI:18420"/>
    </cofactor>
</comment>
<dbReference type="SUPFAM" id="SSF55811">
    <property type="entry name" value="Nudix"/>
    <property type="match status" value="1"/>
</dbReference>
<dbReference type="PROSITE" id="PS51462">
    <property type="entry name" value="NUDIX"/>
    <property type="match status" value="1"/>
</dbReference>
<comment type="similarity">
    <text evidence="4">Belongs to the Nudix hydrolase family.</text>
</comment>
<proteinExistence type="inferred from homology"/>
<dbReference type="Pfam" id="PF14803">
    <property type="entry name" value="Zn_ribbon_Nudix"/>
    <property type="match status" value="1"/>
</dbReference>
<accession>A0A133XI85</accession>
<dbReference type="STRING" id="281362.AT959_14395"/>
<protein>
    <submittedName>
        <fullName evidence="6">ADP-ribose pyrophosphatase</fullName>
    </submittedName>
</protein>
<name>A0A133XI85_9RHOO</name>
<dbReference type="Gene3D" id="3.90.79.10">
    <property type="entry name" value="Nucleoside Triphosphate Pyrophosphohydrolase"/>
    <property type="match status" value="1"/>
</dbReference>
<evidence type="ECO:0000256" key="2">
    <source>
        <dbReference type="ARBA" id="ARBA00022801"/>
    </source>
</evidence>
<dbReference type="CDD" id="cd04511">
    <property type="entry name" value="NUDIX_Hydrolase"/>
    <property type="match status" value="1"/>
</dbReference>
<dbReference type="PANTHER" id="PTHR43222">
    <property type="entry name" value="NUDIX HYDROLASE 23"/>
    <property type="match status" value="1"/>
</dbReference>
<evidence type="ECO:0000256" key="3">
    <source>
        <dbReference type="ARBA" id="ARBA00022842"/>
    </source>
</evidence>
<dbReference type="InterPro" id="IPR029401">
    <property type="entry name" value="Nudix_N"/>
</dbReference>
<organism evidence="6 7">
    <name type="scientific">Dechloromonas denitrificans</name>
    <dbReference type="NCBI Taxonomy" id="281362"/>
    <lineage>
        <taxon>Bacteria</taxon>
        <taxon>Pseudomonadati</taxon>
        <taxon>Pseudomonadota</taxon>
        <taxon>Betaproteobacteria</taxon>
        <taxon>Rhodocyclales</taxon>
        <taxon>Azonexaceae</taxon>
        <taxon>Dechloromonas</taxon>
    </lineage>
</organism>
<dbReference type="EMBL" id="LODL01000021">
    <property type="protein sequence ID" value="KXB30641.1"/>
    <property type="molecule type" value="Genomic_DNA"/>
</dbReference>
<dbReference type="InterPro" id="IPR020084">
    <property type="entry name" value="NUDIX_hydrolase_CS"/>
</dbReference>
<sequence length="181" mass="20187">MRYCNRCGADVSFIVPAGDSLPRFVCNSCGHIHYENPRLVVGCVATWEERILICRRAIEPQLGFWTLPAGFMENGETTTEAATRETMEEAGAKIIVDAPFAMVSIAHINQVHLFYRGRLASPDYAAGEESLEVALVAANEIPWNELAFRSVRHCLERFLEDRASGRFQFHETALTPLASTP</sequence>
<evidence type="ECO:0000313" key="6">
    <source>
        <dbReference type="EMBL" id="KXB30641.1"/>
    </source>
</evidence>
<dbReference type="InterPro" id="IPR000086">
    <property type="entry name" value="NUDIX_hydrolase_dom"/>
</dbReference>
<dbReference type="AlphaFoldDB" id="A0A133XI85"/>
<evidence type="ECO:0000259" key="5">
    <source>
        <dbReference type="PROSITE" id="PS51462"/>
    </source>
</evidence>
<keyword evidence="3" id="KW-0460">Magnesium</keyword>
<keyword evidence="7" id="KW-1185">Reference proteome</keyword>
<dbReference type="GO" id="GO:0016787">
    <property type="term" value="F:hydrolase activity"/>
    <property type="evidence" value="ECO:0007669"/>
    <property type="project" value="UniProtKB-KW"/>
</dbReference>
<dbReference type="RefSeq" id="WP_066884469.1">
    <property type="nucleotide sequence ID" value="NZ_LODL01000021.1"/>
</dbReference>
<gene>
    <name evidence="6" type="ORF">AT959_14395</name>
</gene>
<evidence type="ECO:0000256" key="4">
    <source>
        <dbReference type="RuleBase" id="RU003476"/>
    </source>
</evidence>
<keyword evidence="2 4" id="KW-0378">Hydrolase</keyword>
<evidence type="ECO:0000256" key="1">
    <source>
        <dbReference type="ARBA" id="ARBA00001946"/>
    </source>
</evidence>
<dbReference type="InterPro" id="IPR020476">
    <property type="entry name" value="Nudix_hydrolase"/>
</dbReference>
<dbReference type="PROSITE" id="PS00893">
    <property type="entry name" value="NUDIX_BOX"/>
    <property type="match status" value="1"/>
</dbReference>
<reference evidence="6 7" key="1">
    <citation type="submission" date="2015-12" db="EMBL/GenBank/DDBJ databases">
        <title>Nitrous oxide reduction kinetics distinguish bacteria harboring typical versus atypical NosZ.</title>
        <authorList>
            <person name="Yoon S."/>
            <person name="Nissen S."/>
            <person name="Park D."/>
            <person name="Sanford R.A."/>
            <person name="Loeffler F.E."/>
        </authorList>
    </citation>
    <scope>NUCLEOTIDE SEQUENCE [LARGE SCALE GENOMIC DNA]</scope>
    <source>
        <strain evidence="6 7">ATCC BAA-841</strain>
    </source>
</reference>
<dbReference type="Proteomes" id="UP000070186">
    <property type="component" value="Unassembled WGS sequence"/>
</dbReference>
<feature type="domain" description="Nudix hydrolase" evidence="5">
    <location>
        <begin position="36"/>
        <end position="160"/>
    </location>
</feature>
<comment type="caution">
    <text evidence="6">The sequence shown here is derived from an EMBL/GenBank/DDBJ whole genome shotgun (WGS) entry which is preliminary data.</text>
</comment>
<dbReference type="PANTHER" id="PTHR43222:SF2">
    <property type="entry name" value="NUDIX HYDROLASE 23, CHLOROPLASTIC"/>
    <property type="match status" value="1"/>
</dbReference>
<dbReference type="Gene3D" id="2.20.70.10">
    <property type="match status" value="1"/>
</dbReference>
<dbReference type="Pfam" id="PF00293">
    <property type="entry name" value="NUDIX"/>
    <property type="match status" value="1"/>
</dbReference>
<dbReference type="PRINTS" id="PR00502">
    <property type="entry name" value="NUDIXFAMILY"/>
</dbReference>
<dbReference type="InterPro" id="IPR015797">
    <property type="entry name" value="NUDIX_hydrolase-like_dom_sf"/>
</dbReference>
<evidence type="ECO:0000313" key="7">
    <source>
        <dbReference type="Proteomes" id="UP000070186"/>
    </source>
</evidence>